<accession>A0ABT2EAQ6</accession>
<sequence length="361" mass="39306">MNNKSPPATAAANAPSTDDQALSWFLKLKDPSASGEERRAFAHWHAASPANAHAFAHIEATWQAVEAPAQLLALRDAPAARAPRRQNARAPRWGWAVAALCLLVMLLGVETWREPAHLDRLMADTVTSPGAPQTLTLDDGSTLLLDGNSAISVDFSEGERALSLRRGRLWVDVTRDIERPFVISAGDASIRVLGTHFAVTHAHNRVIVTVGEGRVAVNDGFARQVTLTDHQQVILHEGRLGPVQPVDTQLALAWRENRLLFANARIDDVIDELERMLPGRVLHDTSALSGVRVSGSFPRNDPDVLLDALAATFGVDVRRLPGQLVWLGANEPRLAQSAHHVTTTSYNALTYSQGHHHEHTA</sequence>
<feature type="domain" description="FecR protein" evidence="2">
    <location>
        <begin position="125"/>
        <end position="215"/>
    </location>
</feature>
<evidence type="ECO:0000313" key="4">
    <source>
        <dbReference type="EMBL" id="MCS2608180.1"/>
    </source>
</evidence>
<evidence type="ECO:0000256" key="1">
    <source>
        <dbReference type="SAM" id="Phobius"/>
    </source>
</evidence>
<keyword evidence="1" id="KW-0812">Transmembrane</keyword>
<dbReference type="InterPro" id="IPR006860">
    <property type="entry name" value="FecR"/>
</dbReference>
<reference evidence="4" key="1">
    <citation type="submission" date="2021-11" db="EMBL/GenBank/DDBJ databases">
        <title>Halomonas sp., isolated from a coastal aquaculture zone in Dongshan Bay.</title>
        <authorList>
            <person name="Lin W."/>
        </authorList>
    </citation>
    <scope>NUCLEOTIDE SEQUENCE</scope>
    <source>
        <strain evidence="4">Yzlin-01</strain>
    </source>
</reference>
<comment type="caution">
    <text evidence="4">The sequence shown here is derived from an EMBL/GenBank/DDBJ whole genome shotgun (WGS) entry which is preliminary data.</text>
</comment>
<keyword evidence="1" id="KW-0472">Membrane</keyword>
<feature type="domain" description="FecR N-terminal" evidence="3">
    <location>
        <begin position="19"/>
        <end position="60"/>
    </location>
</feature>
<evidence type="ECO:0000259" key="3">
    <source>
        <dbReference type="Pfam" id="PF16220"/>
    </source>
</evidence>
<organism evidence="4 5">
    <name type="scientific">Halomonas dongshanensis</name>
    <dbReference type="NCBI Taxonomy" id="2890835"/>
    <lineage>
        <taxon>Bacteria</taxon>
        <taxon>Pseudomonadati</taxon>
        <taxon>Pseudomonadota</taxon>
        <taxon>Gammaproteobacteria</taxon>
        <taxon>Oceanospirillales</taxon>
        <taxon>Halomonadaceae</taxon>
        <taxon>Halomonas</taxon>
    </lineage>
</organism>
<keyword evidence="1" id="KW-1133">Transmembrane helix</keyword>
<dbReference type="InterPro" id="IPR032623">
    <property type="entry name" value="FecR_N"/>
</dbReference>
<dbReference type="PANTHER" id="PTHR30273">
    <property type="entry name" value="PERIPLASMIC SIGNAL SENSOR AND SIGMA FACTOR ACTIVATOR FECR-RELATED"/>
    <property type="match status" value="1"/>
</dbReference>
<evidence type="ECO:0000313" key="5">
    <source>
        <dbReference type="Proteomes" id="UP001165542"/>
    </source>
</evidence>
<dbReference type="Pfam" id="PF16220">
    <property type="entry name" value="DUF4880"/>
    <property type="match status" value="1"/>
</dbReference>
<dbReference type="Pfam" id="PF04773">
    <property type="entry name" value="FecR"/>
    <property type="match status" value="1"/>
</dbReference>
<feature type="transmembrane region" description="Helical" evidence="1">
    <location>
        <begin position="93"/>
        <end position="112"/>
    </location>
</feature>
<dbReference type="Gene3D" id="3.55.50.30">
    <property type="match status" value="1"/>
</dbReference>
<dbReference type="PANTHER" id="PTHR30273:SF2">
    <property type="entry name" value="PROTEIN FECR"/>
    <property type="match status" value="1"/>
</dbReference>
<protein>
    <submittedName>
        <fullName evidence="4">FecR family protein</fullName>
    </submittedName>
</protein>
<name>A0ABT2EAQ6_9GAMM</name>
<dbReference type="EMBL" id="JAJISC010000001">
    <property type="protein sequence ID" value="MCS2608180.1"/>
    <property type="molecule type" value="Genomic_DNA"/>
</dbReference>
<dbReference type="InterPro" id="IPR012373">
    <property type="entry name" value="Ferrdict_sens_TM"/>
</dbReference>
<proteinExistence type="predicted"/>
<keyword evidence="5" id="KW-1185">Reference proteome</keyword>
<gene>
    <name evidence="4" type="ORF">LLY24_02445</name>
</gene>
<dbReference type="Gene3D" id="2.60.120.1440">
    <property type="match status" value="1"/>
</dbReference>
<dbReference type="RefSeq" id="WP_259034672.1">
    <property type="nucleotide sequence ID" value="NZ_JAJISC010000001.1"/>
</dbReference>
<dbReference type="PIRSF" id="PIRSF018266">
    <property type="entry name" value="FecR"/>
    <property type="match status" value="1"/>
</dbReference>
<dbReference type="Proteomes" id="UP001165542">
    <property type="component" value="Unassembled WGS sequence"/>
</dbReference>
<evidence type="ECO:0000259" key="2">
    <source>
        <dbReference type="Pfam" id="PF04773"/>
    </source>
</evidence>